<dbReference type="CDD" id="cd01949">
    <property type="entry name" value="GGDEF"/>
    <property type="match status" value="1"/>
</dbReference>
<feature type="domain" description="PAS" evidence="1">
    <location>
        <begin position="6"/>
        <end position="52"/>
    </location>
</feature>
<evidence type="ECO:0000313" key="4">
    <source>
        <dbReference type="EMBL" id="USG63782.1"/>
    </source>
</evidence>
<keyword evidence="4" id="KW-0548">Nucleotidyltransferase</keyword>
<dbReference type="PROSITE" id="PS50113">
    <property type="entry name" value="PAC"/>
    <property type="match status" value="1"/>
</dbReference>
<dbReference type="SUPFAM" id="SSF55785">
    <property type="entry name" value="PYP-like sensor domain (PAS domain)"/>
    <property type="match status" value="1"/>
</dbReference>
<dbReference type="Proteomes" id="UP001056500">
    <property type="component" value="Chromosome"/>
</dbReference>
<dbReference type="SUPFAM" id="SSF55073">
    <property type="entry name" value="Nucleotide cyclase"/>
    <property type="match status" value="1"/>
</dbReference>
<keyword evidence="5" id="KW-1185">Reference proteome</keyword>
<dbReference type="SMART" id="SM00267">
    <property type="entry name" value="GGDEF"/>
    <property type="match status" value="1"/>
</dbReference>
<dbReference type="InterPro" id="IPR000014">
    <property type="entry name" value="PAS"/>
</dbReference>
<sequence length="295" mass="33892">MNETDYQQLAAIAFETTPNALLLTDAKGNILLVNQAFCELTGYAKEEIVGKNPRILSSGRHDPKFYKKMWAELTQKGNWQGEIWNRRKTGELFLEYITIRSVIDENGEVLFYSAAFIDYTEQKKYQEKITYHAYHDYLTGLPNRLLFQKRVEEQIERAKAENTRLAILFLDLDGFKYVNDTYGHEMGDRLIQAVAKRLHRHFFEHVTVSRMSGDEFNILLPNLISSAEAEEAAADIVRLLQKPFSIEGVKIQVSTSIGISVFPEDGEELKDLLARADYSMYQAKGRGLERYGKSL</sequence>
<dbReference type="Pfam" id="PF00990">
    <property type="entry name" value="GGDEF"/>
    <property type="match status" value="1"/>
</dbReference>
<keyword evidence="4" id="KW-0808">Transferase</keyword>
<dbReference type="InterPro" id="IPR000160">
    <property type="entry name" value="GGDEF_dom"/>
</dbReference>
<dbReference type="Gene3D" id="3.30.70.270">
    <property type="match status" value="1"/>
</dbReference>
<dbReference type="PANTHER" id="PTHR46663:SF3">
    <property type="entry name" value="SLL0267 PROTEIN"/>
    <property type="match status" value="1"/>
</dbReference>
<dbReference type="SMART" id="SM00091">
    <property type="entry name" value="PAS"/>
    <property type="match status" value="1"/>
</dbReference>
<dbReference type="InterPro" id="IPR000700">
    <property type="entry name" value="PAS-assoc_C"/>
</dbReference>
<feature type="domain" description="PAC" evidence="2">
    <location>
        <begin position="79"/>
        <end position="131"/>
    </location>
</feature>
<evidence type="ECO:0000259" key="3">
    <source>
        <dbReference type="PROSITE" id="PS50887"/>
    </source>
</evidence>
<dbReference type="InterPro" id="IPR029787">
    <property type="entry name" value="Nucleotide_cyclase"/>
</dbReference>
<dbReference type="EC" id="2.7.7.65" evidence="4"/>
<dbReference type="RefSeq" id="WP_251870861.1">
    <property type="nucleotide sequence ID" value="NZ_CP098755.1"/>
</dbReference>
<dbReference type="NCBIfam" id="TIGR00229">
    <property type="entry name" value="sensory_box"/>
    <property type="match status" value="1"/>
</dbReference>
<gene>
    <name evidence="4" type="ORF">NDK47_16575</name>
</gene>
<dbReference type="Gene3D" id="3.30.450.20">
    <property type="entry name" value="PAS domain"/>
    <property type="match status" value="1"/>
</dbReference>
<dbReference type="GO" id="GO:0052621">
    <property type="term" value="F:diguanylate cyclase activity"/>
    <property type="evidence" value="ECO:0007669"/>
    <property type="project" value="UniProtKB-EC"/>
</dbReference>
<evidence type="ECO:0000259" key="2">
    <source>
        <dbReference type="PROSITE" id="PS50113"/>
    </source>
</evidence>
<protein>
    <submittedName>
        <fullName evidence="4">Diguanylate cyclase</fullName>
        <ecNumber evidence="4">2.7.7.65</ecNumber>
    </submittedName>
</protein>
<dbReference type="InterPro" id="IPR052163">
    <property type="entry name" value="DGC-Regulatory_Protein"/>
</dbReference>
<dbReference type="CDD" id="cd00130">
    <property type="entry name" value="PAS"/>
    <property type="match status" value="1"/>
</dbReference>
<dbReference type="NCBIfam" id="TIGR00254">
    <property type="entry name" value="GGDEF"/>
    <property type="match status" value="1"/>
</dbReference>
<dbReference type="InterPro" id="IPR043128">
    <property type="entry name" value="Rev_trsase/Diguanyl_cyclase"/>
</dbReference>
<feature type="domain" description="GGDEF" evidence="3">
    <location>
        <begin position="163"/>
        <end position="295"/>
    </location>
</feature>
<reference evidence="4" key="1">
    <citation type="submission" date="2022-06" db="EMBL/GenBank/DDBJ databases">
        <title>Genome sequencing of Brevibacillus sp. BB3-R1.</title>
        <authorList>
            <person name="Heo J."/>
            <person name="Lee D."/>
            <person name="Won M."/>
            <person name="Han B.-H."/>
            <person name="Hong S.-B."/>
            <person name="Kwon S.-W."/>
        </authorList>
    </citation>
    <scope>NUCLEOTIDE SEQUENCE</scope>
    <source>
        <strain evidence="4">BB3-R1</strain>
    </source>
</reference>
<accession>A0ABY4WCY0</accession>
<evidence type="ECO:0000259" key="1">
    <source>
        <dbReference type="PROSITE" id="PS50112"/>
    </source>
</evidence>
<name>A0ABY4WCY0_9BACL</name>
<dbReference type="EMBL" id="CP098755">
    <property type="protein sequence ID" value="USG63782.1"/>
    <property type="molecule type" value="Genomic_DNA"/>
</dbReference>
<evidence type="ECO:0000313" key="5">
    <source>
        <dbReference type="Proteomes" id="UP001056500"/>
    </source>
</evidence>
<proteinExistence type="predicted"/>
<dbReference type="PANTHER" id="PTHR46663">
    <property type="entry name" value="DIGUANYLATE CYCLASE DGCT-RELATED"/>
    <property type="match status" value="1"/>
</dbReference>
<dbReference type="PROSITE" id="PS50112">
    <property type="entry name" value="PAS"/>
    <property type="match status" value="1"/>
</dbReference>
<dbReference type="InterPro" id="IPR035965">
    <property type="entry name" value="PAS-like_dom_sf"/>
</dbReference>
<dbReference type="PROSITE" id="PS50887">
    <property type="entry name" value="GGDEF"/>
    <property type="match status" value="1"/>
</dbReference>
<dbReference type="Pfam" id="PF13426">
    <property type="entry name" value="PAS_9"/>
    <property type="match status" value="1"/>
</dbReference>
<organism evidence="4 5">
    <name type="scientific">Brevibacillus ruminantium</name>
    <dbReference type="NCBI Taxonomy" id="2950604"/>
    <lineage>
        <taxon>Bacteria</taxon>
        <taxon>Bacillati</taxon>
        <taxon>Bacillota</taxon>
        <taxon>Bacilli</taxon>
        <taxon>Bacillales</taxon>
        <taxon>Paenibacillaceae</taxon>
        <taxon>Brevibacillus</taxon>
    </lineage>
</organism>